<proteinExistence type="predicted"/>
<feature type="region of interest" description="Disordered" evidence="1">
    <location>
        <begin position="200"/>
        <end position="233"/>
    </location>
</feature>
<reference evidence="4 5" key="1">
    <citation type="submission" date="2023-01" db="EMBL/GenBank/DDBJ databases">
        <title>Draft genome sequence of Nocardiopsis sp. RSe5-2 isolated from halophytes.</title>
        <authorList>
            <person name="Duangmal K."/>
            <person name="Chantavorakit T."/>
        </authorList>
    </citation>
    <scope>NUCLEOTIDE SEQUENCE [LARGE SCALE GENOMIC DNA]</scope>
    <source>
        <strain evidence="4 5">RSe5-2</strain>
    </source>
</reference>
<feature type="compositionally biased region" description="Low complexity" evidence="1">
    <location>
        <begin position="204"/>
        <end position="225"/>
    </location>
</feature>
<dbReference type="PANTHER" id="PTHR43252">
    <property type="entry name" value="TRANSCRIPTIONAL REGULATOR YQJI"/>
    <property type="match status" value="1"/>
</dbReference>
<dbReference type="InterPro" id="IPR005149">
    <property type="entry name" value="Tscrpt_reg_PadR_N"/>
</dbReference>
<sequence length="233" mass="25920">MPTTDTARNVPRPSLPVNSWAILGLLSFGTELSGYQLRQWAENILGYFHSVPAMSQIYTELQRLERHGYVRHRSVPVADAPAGTRNARAKRGYEITPEGREALAAWIRDVPVEYPTARNGAMLRVWLGAYADPERLREIVAEHRDRSEEMRASAETSTRIAEHDYARHRFATLVTSWAERRYAAERDLAEEVLSELDELLYAPGGTDTGSSDAHGGDGAPAAGSSRAEQRTNS</sequence>
<dbReference type="Proteomes" id="UP001527866">
    <property type="component" value="Unassembled WGS sequence"/>
</dbReference>
<evidence type="ECO:0000313" key="4">
    <source>
        <dbReference type="EMBL" id="MDA2811111.1"/>
    </source>
</evidence>
<protein>
    <submittedName>
        <fullName evidence="4">PadR family transcriptional regulator</fullName>
    </submittedName>
</protein>
<dbReference type="PANTHER" id="PTHR43252:SF6">
    <property type="entry name" value="NEGATIVE TRANSCRIPTION REGULATOR PADR"/>
    <property type="match status" value="1"/>
</dbReference>
<keyword evidence="5" id="KW-1185">Reference proteome</keyword>
<dbReference type="RefSeq" id="WP_270685574.1">
    <property type="nucleotide sequence ID" value="NZ_JAQFWQ010000024.1"/>
</dbReference>
<dbReference type="InterPro" id="IPR036388">
    <property type="entry name" value="WH-like_DNA-bd_sf"/>
</dbReference>
<dbReference type="SUPFAM" id="SSF46785">
    <property type="entry name" value="Winged helix' DNA-binding domain"/>
    <property type="match status" value="1"/>
</dbReference>
<accession>A0ABT4U2E5</accession>
<evidence type="ECO:0000256" key="1">
    <source>
        <dbReference type="SAM" id="MobiDB-lite"/>
    </source>
</evidence>
<name>A0ABT4U2E5_9ACTN</name>
<dbReference type="InterPro" id="IPR018309">
    <property type="entry name" value="Tscrpt_reg_PadR_C"/>
</dbReference>
<gene>
    <name evidence="4" type="ORF">O4J56_10725</name>
</gene>
<organism evidence="4 5">
    <name type="scientific">Nocardiopsis endophytica</name>
    <dbReference type="NCBI Taxonomy" id="3018445"/>
    <lineage>
        <taxon>Bacteria</taxon>
        <taxon>Bacillati</taxon>
        <taxon>Actinomycetota</taxon>
        <taxon>Actinomycetes</taxon>
        <taxon>Streptosporangiales</taxon>
        <taxon>Nocardiopsidaceae</taxon>
        <taxon>Nocardiopsis</taxon>
    </lineage>
</organism>
<dbReference type="EMBL" id="JAQFWQ010000024">
    <property type="protein sequence ID" value="MDA2811111.1"/>
    <property type="molecule type" value="Genomic_DNA"/>
</dbReference>
<dbReference type="Pfam" id="PF03551">
    <property type="entry name" value="PadR"/>
    <property type="match status" value="1"/>
</dbReference>
<comment type="caution">
    <text evidence="4">The sequence shown here is derived from an EMBL/GenBank/DDBJ whole genome shotgun (WGS) entry which is preliminary data.</text>
</comment>
<dbReference type="Pfam" id="PF10400">
    <property type="entry name" value="Vir_act_alpha_C"/>
    <property type="match status" value="1"/>
</dbReference>
<evidence type="ECO:0000259" key="2">
    <source>
        <dbReference type="Pfam" id="PF03551"/>
    </source>
</evidence>
<feature type="domain" description="Transcription regulator PadR C-terminal" evidence="3">
    <location>
        <begin position="118"/>
        <end position="197"/>
    </location>
</feature>
<dbReference type="InterPro" id="IPR036390">
    <property type="entry name" value="WH_DNA-bd_sf"/>
</dbReference>
<evidence type="ECO:0000313" key="5">
    <source>
        <dbReference type="Proteomes" id="UP001527866"/>
    </source>
</evidence>
<evidence type="ECO:0000259" key="3">
    <source>
        <dbReference type="Pfam" id="PF10400"/>
    </source>
</evidence>
<feature type="domain" description="Transcription regulator PadR N-terminal" evidence="2">
    <location>
        <begin position="22"/>
        <end position="104"/>
    </location>
</feature>
<dbReference type="Gene3D" id="1.10.10.10">
    <property type="entry name" value="Winged helix-like DNA-binding domain superfamily/Winged helix DNA-binding domain"/>
    <property type="match status" value="1"/>
</dbReference>